<comment type="caution">
    <text evidence="2">The sequence shown here is derived from an EMBL/GenBank/DDBJ whole genome shotgun (WGS) entry which is preliminary data.</text>
</comment>
<gene>
    <name evidence="2" type="ORF">BDZ94DRAFT_1312916</name>
</gene>
<sequence>MATSTRQVVVDASDTEKIRYVGAGWVNGFGGDDHEGISVYNHSMRGTSIDGSLSFTFRGTDVNVIGAPLISIGVGKLSWKCFVDNILIGEYAGLAPGNLFICTKYNLSDTEHIITLNVTTTSQQFWLDSIRYTPSPSLLLEDVTVFVDNGDLGIHLDPYWVSWDVTQLTQTHNSTMTFSFIGTSVAWIGVIPENYPRNSTSGIFSIDGGEPRTFPLIGLDPEPAMVQRKINQLFFTASGLSTSTHTLSVTYQGDDHHTPLALDFLYITTSTPSNTTNDSFPPPPPLSGLATHHITVITIAGFVAGGLAVILMVLGLSFRWYKRRKLRSRVVTGEIDPTRLGMQPLRRHIS</sequence>
<keyword evidence="3" id="KW-1185">Reference proteome</keyword>
<dbReference type="Proteomes" id="UP000807353">
    <property type="component" value="Unassembled WGS sequence"/>
</dbReference>
<dbReference type="AlphaFoldDB" id="A0A9P5XXX4"/>
<dbReference type="EMBL" id="MU150330">
    <property type="protein sequence ID" value="KAF9458805.1"/>
    <property type="molecule type" value="Genomic_DNA"/>
</dbReference>
<proteinExistence type="predicted"/>
<dbReference type="Gene3D" id="2.60.120.260">
    <property type="entry name" value="Galactose-binding domain-like"/>
    <property type="match status" value="1"/>
</dbReference>
<keyword evidence="1" id="KW-0812">Transmembrane</keyword>
<name>A0A9P5XXX4_9AGAR</name>
<keyword evidence="1" id="KW-0472">Membrane</keyword>
<dbReference type="OrthoDB" id="3052647at2759"/>
<feature type="transmembrane region" description="Helical" evidence="1">
    <location>
        <begin position="294"/>
        <end position="318"/>
    </location>
</feature>
<evidence type="ECO:0000313" key="3">
    <source>
        <dbReference type="Proteomes" id="UP000807353"/>
    </source>
</evidence>
<evidence type="ECO:0000256" key="1">
    <source>
        <dbReference type="SAM" id="Phobius"/>
    </source>
</evidence>
<evidence type="ECO:0000313" key="2">
    <source>
        <dbReference type="EMBL" id="KAF9458805.1"/>
    </source>
</evidence>
<accession>A0A9P5XXX4</accession>
<organism evidence="2 3">
    <name type="scientific">Collybia nuda</name>
    <dbReference type="NCBI Taxonomy" id="64659"/>
    <lineage>
        <taxon>Eukaryota</taxon>
        <taxon>Fungi</taxon>
        <taxon>Dikarya</taxon>
        <taxon>Basidiomycota</taxon>
        <taxon>Agaricomycotina</taxon>
        <taxon>Agaricomycetes</taxon>
        <taxon>Agaricomycetidae</taxon>
        <taxon>Agaricales</taxon>
        <taxon>Tricholomatineae</taxon>
        <taxon>Clitocybaceae</taxon>
        <taxon>Collybia</taxon>
    </lineage>
</organism>
<protein>
    <submittedName>
        <fullName evidence="2">Uncharacterized protein</fullName>
    </submittedName>
</protein>
<reference evidence="2" key="1">
    <citation type="submission" date="2020-11" db="EMBL/GenBank/DDBJ databases">
        <authorList>
            <consortium name="DOE Joint Genome Institute"/>
            <person name="Ahrendt S."/>
            <person name="Riley R."/>
            <person name="Andreopoulos W."/>
            <person name="Labutti K."/>
            <person name="Pangilinan J."/>
            <person name="Ruiz-Duenas F.J."/>
            <person name="Barrasa J.M."/>
            <person name="Sanchez-Garcia M."/>
            <person name="Camarero S."/>
            <person name="Miyauchi S."/>
            <person name="Serrano A."/>
            <person name="Linde D."/>
            <person name="Babiker R."/>
            <person name="Drula E."/>
            <person name="Ayuso-Fernandez I."/>
            <person name="Pacheco R."/>
            <person name="Padilla G."/>
            <person name="Ferreira P."/>
            <person name="Barriuso J."/>
            <person name="Kellner H."/>
            <person name="Castanera R."/>
            <person name="Alfaro M."/>
            <person name="Ramirez L."/>
            <person name="Pisabarro A.G."/>
            <person name="Kuo A."/>
            <person name="Tritt A."/>
            <person name="Lipzen A."/>
            <person name="He G."/>
            <person name="Yan M."/>
            <person name="Ng V."/>
            <person name="Cullen D."/>
            <person name="Martin F."/>
            <person name="Rosso M.-N."/>
            <person name="Henrissat B."/>
            <person name="Hibbett D."/>
            <person name="Martinez A.T."/>
            <person name="Grigoriev I.V."/>
        </authorList>
    </citation>
    <scope>NUCLEOTIDE SEQUENCE</scope>
    <source>
        <strain evidence="2">CBS 247.69</strain>
    </source>
</reference>
<keyword evidence="1" id="KW-1133">Transmembrane helix</keyword>